<dbReference type="OrthoDB" id="9804578at2"/>
<keyword evidence="6 8" id="KW-0456">Lyase</keyword>
<dbReference type="HAMAP" id="MF_00131">
    <property type="entry name" value="Trp_synth_alpha"/>
    <property type="match status" value="1"/>
</dbReference>
<evidence type="ECO:0000256" key="7">
    <source>
        <dbReference type="ARBA" id="ARBA00049047"/>
    </source>
</evidence>
<evidence type="ECO:0000313" key="11">
    <source>
        <dbReference type="Proteomes" id="UP000076586"/>
    </source>
</evidence>
<evidence type="ECO:0000313" key="10">
    <source>
        <dbReference type="EMBL" id="GAT64328.1"/>
    </source>
</evidence>
<reference evidence="11" key="1">
    <citation type="submission" date="2016-04" db="EMBL/GenBank/DDBJ databases">
        <title>Draft genome sequence of Paludibacter jiangxiensis strain NM7.</title>
        <authorList>
            <person name="Qiu Y."/>
            <person name="Matsuura N."/>
            <person name="Ohashi A."/>
            <person name="Tourlousse M.D."/>
            <person name="Sekiguchi Y."/>
        </authorList>
    </citation>
    <scope>NUCLEOTIDE SEQUENCE [LARGE SCALE GENOMIC DNA]</scope>
    <source>
        <strain evidence="11">NM7</strain>
    </source>
</reference>
<protein>
    <recommendedName>
        <fullName evidence="8">Tryptophan synthase alpha chain</fullName>
        <ecNumber evidence="8">4.2.1.20</ecNumber>
    </recommendedName>
</protein>
<dbReference type="UniPathway" id="UPA00035">
    <property type="reaction ID" value="UER00044"/>
</dbReference>
<evidence type="ECO:0000256" key="5">
    <source>
        <dbReference type="ARBA" id="ARBA00023141"/>
    </source>
</evidence>
<comment type="pathway">
    <text evidence="1 8">Amino-acid biosynthesis; L-tryptophan biosynthesis; L-tryptophan from chorismate: step 5/5.</text>
</comment>
<sequence length="258" mass="28867">MNRLTTLFLNKQKNILSVYFTAGFPKLNDTTEILRELQKQDVDLVEIGIPFSDPMADGPVIQQSSQTALNNGMSIKVLFEQLKDIRKSIKIPLIMMGYLNPIMQYGFEAFCKSCKETGIDGLIIPDLPFNEYVSEFKPIADKYGISIVMLITPQTSEERIRLIDKQTNSFIYMVSSASTTGAQSNFNDDKQAYFRRIHDMQLRNPLLIGFGISNAKTLQTAFTNASGGIIGSQFIKELQQSPNNIASAVSSLRTTLEL</sequence>
<evidence type="ECO:0000256" key="9">
    <source>
        <dbReference type="RuleBase" id="RU003662"/>
    </source>
</evidence>
<dbReference type="PANTHER" id="PTHR43406:SF1">
    <property type="entry name" value="TRYPTOPHAN SYNTHASE ALPHA CHAIN, CHLOROPLASTIC"/>
    <property type="match status" value="1"/>
</dbReference>
<dbReference type="RefSeq" id="WP_068706318.1">
    <property type="nucleotide sequence ID" value="NZ_BDCR01000004.1"/>
</dbReference>
<accession>A0A171AVA7</accession>
<dbReference type="Proteomes" id="UP000076586">
    <property type="component" value="Unassembled WGS sequence"/>
</dbReference>
<organism evidence="10 11">
    <name type="scientific">Paludibacter jiangxiensis</name>
    <dbReference type="NCBI Taxonomy" id="681398"/>
    <lineage>
        <taxon>Bacteria</taxon>
        <taxon>Pseudomonadati</taxon>
        <taxon>Bacteroidota</taxon>
        <taxon>Bacteroidia</taxon>
        <taxon>Bacteroidales</taxon>
        <taxon>Paludibacteraceae</taxon>
        <taxon>Paludibacter</taxon>
    </lineage>
</organism>
<dbReference type="STRING" id="681398.PJIAN_4878"/>
<evidence type="ECO:0000256" key="1">
    <source>
        <dbReference type="ARBA" id="ARBA00004733"/>
    </source>
</evidence>
<reference evidence="11" key="2">
    <citation type="journal article" date="2017" name="Genome Announc.">
        <title>Draft genome sequence of Paludibacter jiangxiensis NM7(T), a propionate-producing fermentative bacterium.</title>
        <authorList>
            <person name="Qiu Y.-L."/>
            <person name="Tourlousse D.M."/>
            <person name="Matsuura N."/>
            <person name="Ohashi A."/>
            <person name="Sekiguchi Y."/>
        </authorList>
    </citation>
    <scope>NUCLEOTIDE SEQUENCE [LARGE SCALE GENOMIC DNA]</scope>
    <source>
        <strain evidence="11">NM7</strain>
    </source>
</reference>
<name>A0A171AVA7_9BACT</name>
<evidence type="ECO:0000256" key="8">
    <source>
        <dbReference type="HAMAP-Rule" id="MF_00131"/>
    </source>
</evidence>
<evidence type="ECO:0000256" key="4">
    <source>
        <dbReference type="ARBA" id="ARBA00022822"/>
    </source>
</evidence>
<evidence type="ECO:0000256" key="2">
    <source>
        <dbReference type="ARBA" id="ARBA00011270"/>
    </source>
</evidence>
<comment type="subunit">
    <text evidence="2 8">Tetramer of two alpha and two beta chains.</text>
</comment>
<feature type="active site" description="Proton acceptor" evidence="8">
    <location>
        <position position="57"/>
    </location>
</feature>
<proteinExistence type="inferred from homology"/>
<dbReference type="GO" id="GO:0005829">
    <property type="term" value="C:cytosol"/>
    <property type="evidence" value="ECO:0007669"/>
    <property type="project" value="TreeGrafter"/>
</dbReference>
<dbReference type="PROSITE" id="PS00167">
    <property type="entry name" value="TRP_SYNTHASE_ALPHA"/>
    <property type="match status" value="1"/>
</dbReference>
<dbReference type="Pfam" id="PF00290">
    <property type="entry name" value="Trp_syntA"/>
    <property type="match status" value="1"/>
</dbReference>
<dbReference type="InterPro" id="IPR002028">
    <property type="entry name" value="Trp_synthase_suA"/>
</dbReference>
<keyword evidence="11" id="KW-1185">Reference proteome</keyword>
<dbReference type="NCBIfam" id="TIGR00262">
    <property type="entry name" value="trpA"/>
    <property type="match status" value="1"/>
</dbReference>
<comment type="caution">
    <text evidence="10">The sequence shown here is derived from an EMBL/GenBank/DDBJ whole genome shotgun (WGS) entry which is preliminary data.</text>
</comment>
<dbReference type="AlphaFoldDB" id="A0A171AVA7"/>
<dbReference type="Gene3D" id="3.20.20.70">
    <property type="entry name" value="Aldolase class I"/>
    <property type="match status" value="1"/>
</dbReference>
<comment type="catalytic activity">
    <reaction evidence="7 8">
        <text>(1S,2R)-1-C-(indol-3-yl)glycerol 3-phosphate + L-serine = D-glyceraldehyde 3-phosphate + L-tryptophan + H2O</text>
        <dbReference type="Rhea" id="RHEA:10532"/>
        <dbReference type="ChEBI" id="CHEBI:15377"/>
        <dbReference type="ChEBI" id="CHEBI:33384"/>
        <dbReference type="ChEBI" id="CHEBI:57912"/>
        <dbReference type="ChEBI" id="CHEBI:58866"/>
        <dbReference type="ChEBI" id="CHEBI:59776"/>
        <dbReference type="EC" id="4.2.1.20"/>
    </reaction>
</comment>
<keyword evidence="5 8" id="KW-0057">Aromatic amino acid biosynthesis</keyword>
<feature type="active site" description="Proton acceptor" evidence="8">
    <location>
        <position position="46"/>
    </location>
</feature>
<dbReference type="CDD" id="cd04724">
    <property type="entry name" value="Tryptophan_synthase_alpha"/>
    <property type="match status" value="1"/>
</dbReference>
<dbReference type="InterPro" id="IPR013785">
    <property type="entry name" value="Aldolase_TIM"/>
</dbReference>
<dbReference type="InterPro" id="IPR018204">
    <property type="entry name" value="Trp_synthase_alpha_AS"/>
</dbReference>
<keyword evidence="4 8" id="KW-0822">Tryptophan biosynthesis</keyword>
<dbReference type="InterPro" id="IPR011060">
    <property type="entry name" value="RibuloseP-bd_barrel"/>
</dbReference>
<dbReference type="GO" id="GO:0004834">
    <property type="term" value="F:tryptophan synthase activity"/>
    <property type="evidence" value="ECO:0007669"/>
    <property type="project" value="UniProtKB-UniRule"/>
</dbReference>
<comment type="similarity">
    <text evidence="8 9">Belongs to the TrpA family.</text>
</comment>
<dbReference type="EC" id="4.2.1.20" evidence="8"/>
<dbReference type="PANTHER" id="PTHR43406">
    <property type="entry name" value="TRYPTOPHAN SYNTHASE, ALPHA CHAIN"/>
    <property type="match status" value="1"/>
</dbReference>
<evidence type="ECO:0000256" key="3">
    <source>
        <dbReference type="ARBA" id="ARBA00022605"/>
    </source>
</evidence>
<dbReference type="SUPFAM" id="SSF51366">
    <property type="entry name" value="Ribulose-phoshate binding barrel"/>
    <property type="match status" value="1"/>
</dbReference>
<dbReference type="EMBL" id="BDCR01000004">
    <property type="protein sequence ID" value="GAT64328.1"/>
    <property type="molecule type" value="Genomic_DNA"/>
</dbReference>
<gene>
    <name evidence="8" type="primary">trpA</name>
    <name evidence="10" type="ORF">PJIAN_4878</name>
</gene>
<comment type="function">
    <text evidence="8">The alpha subunit is responsible for the aldol cleavage of indoleglycerol phosphate to indole and glyceraldehyde 3-phosphate.</text>
</comment>
<keyword evidence="3 8" id="KW-0028">Amino-acid biosynthesis</keyword>
<evidence type="ECO:0000256" key="6">
    <source>
        <dbReference type="ARBA" id="ARBA00023239"/>
    </source>
</evidence>